<dbReference type="SMART" id="SM01321">
    <property type="entry name" value="Y1_Tnp"/>
    <property type="match status" value="1"/>
</dbReference>
<evidence type="ECO:0000313" key="2">
    <source>
        <dbReference type="EMBL" id="PPK52929.1"/>
    </source>
</evidence>
<proteinExistence type="predicted"/>
<comment type="caution">
    <text evidence="3">The sequence shown here is derived from an EMBL/GenBank/DDBJ whole genome shotgun (WGS) entry which is preliminary data.</text>
</comment>
<dbReference type="SUPFAM" id="SSF143422">
    <property type="entry name" value="Transposase IS200-like"/>
    <property type="match status" value="1"/>
</dbReference>
<dbReference type="AlphaFoldDB" id="A0A2S6G944"/>
<accession>A0A2S6G944</accession>
<name>A0A2S6G944_9GAMM</name>
<dbReference type="InterPro" id="IPR002686">
    <property type="entry name" value="Transposase_17"/>
</dbReference>
<evidence type="ECO:0000313" key="5">
    <source>
        <dbReference type="Proteomes" id="UP000239648"/>
    </source>
</evidence>
<gene>
    <name evidence="3" type="ORF">B0H24_10033</name>
    <name evidence="2" type="ORF">BY455_1033</name>
</gene>
<dbReference type="EMBL" id="PTIT01000003">
    <property type="protein sequence ID" value="PPK52929.1"/>
    <property type="molecule type" value="Genomic_DNA"/>
</dbReference>
<dbReference type="Gene3D" id="3.30.70.1290">
    <property type="entry name" value="Transposase IS200-like"/>
    <property type="match status" value="1"/>
</dbReference>
<dbReference type="PANTHER" id="PTHR34322">
    <property type="entry name" value="TRANSPOSASE, Y1_TNP DOMAIN-CONTAINING"/>
    <property type="match status" value="1"/>
</dbReference>
<dbReference type="GO" id="GO:0004803">
    <property type="term" value="F:transposase activity"/>
    <property type="evidence" value="ECO:0007669"/>
    <property type="project" value="InterPro"/>
</dbReference>
<dbReference type="Proteomes" id="UP000239648">
    <property type="component" value="Unassembled WGS sequence"/>
</dbReference>
<keyword evidence="5" id="KW-1185">Reference proteome</keyword>
<protein>
    <submittedName>
        <fullName evidence="2 3">Transposase</fullName>
    </submittedName>
</protein>
<dbReference type="PANTHER" id="PTHR34322:SF2">
    <property type="entry name" value="TRANSPOSASE IS200-LIKE DOMAIN-CONTAINING PROTEIN"/>
    <property type="match status" value="1"/>
</dbReference>
<dbReference type="EMBL" id="PTIU01000003">
    <property type="protein sequence ID" value="PPK55806.1"/>
    <property type="molecule type" value="Genomic_DNA"/>
</dbReference>
<evidence type="ECO:0000259" key="1">
    <source>
        <dbReference type="SMART" id="SM01321"/>
    </source>
</evidence>
<reference evidence="2 5" key="1">
    <citation type="submission" date="2018-02" db="EMBL/GenBank/DDBJ databases">
        <title>Deep subsurface shale carbon reservoir microbial communities from Ohio and West Virginia, USA.</title>
        <authorList>
            <person name="Wrighton K."/>
        </authorList>
    </citation>
    <scope>NUCLEOTIDE SEQUENCE [LARGE SCALE GENOMIC DNA]</scope>
    <source>
        <strain evidence="2 5">UTICA-S1B6</strain>
    </source>
</reference>
<evidence type="ECO:0000313" key="4">
    <source>
        <dbReference type="Proteomes" id="UP000239446"/>
    </source>
</evidence>
<dbReference type="RefSeq" id="WP_258075533.1">
    <property type="nucleotide sequence ID" value="NZ_PTIT01000003.1"/>
</dbReference>
<dbReference type="GO" id="GO:0003677">
    <property type="term" value="F:DNA binding"/>
    <property type="evidence" value="ECO:0007669"/>
    <property type="project" value="InterPro"/>
</dbReference>
<dbReference type="Proteomes" id="UP000239446">
    <property type="component" value="Unassembled WGS sequence"/>
</dbReference>
<sequence>MSRRTRICPAGIPQHVIQRGDNRQTCFQGVSDRATYYMYLARHSKAFDLDVHAWVLMDNHAHLLVTPNTDNALFPFMKALSQSYAQYYNTKYNRTGKLWEPRYRACLVDTAPYFLECQRYIELNPVMGRAVSHPDSFQWSSYGSHARGMKTRFHQPHECYLALHAEESVRRLRYQQFVSAKPPTDMAEKIRHALMSGWALGDAEFRERMRELGS</sequence>
<evidence type="ECO:0000313" key="3">
    <source>
        <dbReference type="EMBL" id="PPK55806.1"/>
    </source>
</evidence>
<dbReference type="GO" id="GO:0006313">
    <property type="term" value="P:DNA transposition"/>
    <property type="evidence" value="ECO:0007669"/>
    <property type="project" value="InterPro"/>
</dbReference>
<feature type="domain" description="Transposase IS200-like" evidence="1">
    <location>
        <begin position="9"/>
        <end position="124"/>
    </location>
</feature>
<dbReference type="Pfam" id="PF01797">
    <property type="entry name" value="Y1_Tnp"/>
    <property type="match status" value="1"/>
</dbReference>
<organism evidence="3 4">
    <name type="scientific">Marinobacter persicus</name>
    <dbReference type="NCBI Taxonomy" id="930118"/>
    <lineage>
        <taxon>Bacteria</taxon>
        <taxon>Pseudomonadati</taxon>
        <taxon>Pseudomonadota</taxon>
        <taxon>Gammaproteobacteria</taxon>
        <taxon>Pseudomonadales</taxon>
        <taxon>Marinobacteraceae</taxon>
        <taxon>Marinobacter</taxon>
    </lineage>
</organism>
<dbReference type="InterPro" id="IPR036515">
    <property type="entry name" value="Transposase_17_sf"/>
</dbReference>
<reference evidence="3 4" key="2">
    <citation type="submission" date="2018-02" db="EMBL/GenBank/DDBJ databases">
        <title>Subsurface microbial communities from deep shales in Ohio and West Virginia, USA.</title>
        <authorList>
            <person name="Wrighton K."/>
        </authorList>
    </citation>
    <scope>NUCLEOTIDE SEQUENCE [LARGE SCALE GENOMIC DNA]</scope>
    <source>
        <strain evidence="3 4">UTICA-S1B9</strain>
    </source>
</reference>